<dbReference type="Gene3D" id="3.90.1720.10">
    <property type="entry name" value="endopeptidase domain like (from Nostoc punctiforme)"/>
    <property type="match status" value="1"/>
</dbReference>
<dbReference type="RefSeq" id="WP_218932449.1">
    <property type="nucleotide sequence ID" value="NZ_CP036263.1"/>
</dbReference>
<comment type="similarity">
    <text evidence="1">Belongs to the peptidase C40 family.</text>
</comment>
<dbReference type="EC" id="3.4.22.-" evidence="6"/>
<keyword evidence="3 6" id="KW-0378">Hydrolase</keyword>
<dbReference type="PANTHER" id="PTHR47053">
    <property type="entry name" value="MUREIN DD-ENDOPEPTIDASE MEPH-RELATED"/>
    <property type="match status" value="1"/>
</dbReference>
<dbReference type="GO" id="GO:0006508">
    <property type="term" value="P:proteolysis"/>
    <property type="evidence" value="ECO:0007669"/>
    <property type="project" value="UniProtKB-KW"/>
</dbReference>
<keyword evidence="4" id="KW-0788">Thiol protease</keyword>
<dbReference type="GO" id="GO:0008234">
    <property type="term" value="F:cysteine-type peptidase activity"/>
    <property type="evidence" value="ECO:0007669"/>
    <property type="project" value="UniProtKB-KW"/>
</dbReference>
<proteinExistence type="inferred from homology"/>
<evidence type="ECO:0000256" key="4">
    <source>
        <dbReference type="ARBA" id="ARBA00022807"/>
    </source>
</evidence>
<gene>
    <name evidence="6" type="ORF">HG15A2_20410</name>
</gene>
<evidence type="ECO:0000259" key="5">
    <source>
        <dbReference type="PROSITE" id="PS51935"/>
    </source>
</evidence>
<organism evidence="6 7">
    <name type="scientific">Adhaeretor mobilis</name>
    <dbReference type="NCBI Taxonomy" id="1930276"/>
    <lineage>
        <taxon>Bacteria</taxon>
        <taxon>Pseudomonadati</taxon>
        <taxon>Planctomycetota</taxon>
        <taxon>Planctomycetia</taxon>
        <taxon>Pirellulales</taxon>
        <taxon>Lacipirellulaceae</taxon>
        <taxon>Adhaeretor</taxon>
    </lineage>
</organism>
<evidence type="ECO:0000256" key="3">
    <source>
        <dbReference type="ARBA" id="ARBA00022801"/>
    </source>
</evidence>
<dbReference type="Proteomes" id="UP000319852">
    <property type="component" value="Chromosome"/>
</dbReference>
<keyword evidence="2" id="KW-0645">Protease</keyword>
<evidence type="ECO:0000256" key="1">
    <source>
        <dbReference type="ARBA" id="ARBA00007074"/>
    </source>
</evidence>
<evidence type="ECO:0000313" key="7">
    <source>
        <dbReference type="Proteomes" id="UP000319852"/>
    </source>
</evidence>
<dbReference type="PROSITE" id="PS51935">
    <property type="entry name" value="NLPC_P60"/>
    <property type="match status" value="1"/>
</dbReference>
<dbReference type="AlphaFoldDB" id="A0A517MVE3"/>
<dbReference type="EMBL" id="CP036263">
    <property type="protein sequence ID" value="QDS98757.1"/>
    <property type="molecule type" value="Genomic_DNA"/>
</dbReference>
<dbReference type="KEGG" id="amob:HG15A2_20410"/>
<evidence type="ECO:0000313" key="6">
    <source>
        <dbReference type="EMBL" id="QDS98757.1"/>
    </source>
</evidence>
<dbReference type="SUPFAM" id="SSF54001">
    <property type="entry name" value="Cysteine proteinases"/>
    <property type="match status" value="1"/>
</dbReference>
<protein>
    <submittedName>
        <fullName evidence="6">Dipeptidyl-peptidase 6</fullName>
        <ecNumber evidence="6">3.4.22.-</ecNumber>
    </submittedName>
</protein>
<reference evidence="6 7" key="1">
    <citation type="submission" date="2019-02" db="EMBL/GenBank/DDBJ databases">
        <title>Deep-cultivation of Planctomycetes and their phenomic and genomic characterization uncovers novel biology.</title>
        <authorList>
            <person name="Wiegand S."/>
            <person name="Jogler M."/>
            <person name="Boedeker C."/>
            <person name="Pinto D."/>
            <person name="Vollmers J."/>
            <person name="Rivas-Marin E."/>
            <person name="Kohn T."/>
            <person name="Peeters S.H."/>
            <person name="Heuer A."/>
            <person name="Rast P."/>
            <person name="Oberbeckmann S."/>
            <person name="Bunk B."/>
            <person name="Jeske O."/>
            <person name="Meyerdierks A."/>
            <person name="Storesund J.E."/>
            <person name="Kallscheuer N."/>
            <person name="Luecker S."/>
            <person name="Lage O.M."/>
            <person name="Pohl T."/>
            <person name="Merkel B.J."/>
            <person name="Hornburger P."/>
            <person name="Mueller R.-W."/>
            <person name="Bruemmer F."/>
            <person name="Labrenz M."/>
            <person name="Spormann A.M."/>
            <person name="Op den Camp H."/>
            <person name="Overmann J."/>
            <person name="Amann R."/>
            <person name="Jetten M.S.M."/>
            <person name="Mascher T."/>
            <person name="Medema M.H."/>
            <person name="Devos D.P."/>
            <person name="Kaster A.-K."/>
            <person name="Ovreas L."/>
            <person name="Rohde M."/>
            <person name="Galperin M.Y."/>
            <person name="Jogler C."/>
        </authorList>
    </citation>
    <scope>NUCLEOTIDE SEQUENCE [LARGE SCALE GENOMIC DNA]</scope>
    <source>
        <strain evidence="6 7">HG15A2</strain>
    </source>
</reference>
<dbReference type="InterPro" id="IPR000064">
    <property type="entry name" value="NLP_P60_dom"/>
</dbReference>
<dbReference type="Pfam" id="PF00877">
    <property type="entry name" value="NLPC_P60"/>
    <property type="match status" value="1"/>
</dbReference>
<accession>A0A517MVE3</accession>
<dbReference type="InterPro" id="IPR051202">
    <property type="entry name" value="Peptidase_C40"/>
</dbReference>
<dbReference type="InterPro" id="IPR038765">
    <property type="entry name" value="Papain-like_cys_pep_sf"/>
</dbReference>
<feature type="domain" description="NlpC/P60" evidence="5">
    <location>
        <begin position="255"/>
        <end position="381"/>
    </location>
</feature>
<keyword evidence="7" id="KW-1185">Reference proteome</keyword>
<dbReference type="PANTHER" id="PTHR47053:SF1">
    <property type="entry name" value="MUREIN DD-ENDOPEPTIDASE MEPH-RELATED"/>
    <property type="match status" value="1"/>
</dbReference>
<sequence>MLLAIVFLLLFLPTGRVEAKPKVVAPPAEDDRLTNLAKQIEPDLEGRTERLSQYVEFFRSQLGNDTRLFAFSVTPHVTDAGEVSLSGYVEFSQTRTGLVGFLEALGFKVIDEELDSLPAEDLGAKAFGFVKTTHTLSYSRPSEPRSVVTDCLLGEPLYLLREEGDHLLVHSGEGYLGYVASADVYRVNAKAFDLFPTESAVRVIANHTLDSGLVVPAGALLKQLPDESGKVVCALPTGEVVELPSDSCEPTTPPTEDIEQAIEVGKRLLGTPYHWGGKTSSGVDCSGLVQVAFSTCGVHLPRDSNQQFLLGQLTATRWHTSGLRRGDTLYFLGSNGRIRHTALYLGDSRFLQAEMPAVNVRSFNPEHEEYDERRVKAFAFGKRLWQ</sequence>
<name>A0A517MVE3_9BACT</name>
<evidence type="ECO:0000256" key="2">
    <source>
        <dbReference type="ARBA" id="ARBA00022670"/>
    </source>
</evidence>